<evidence type="ECO:0000256" key="2">
    <source>
        <dbReference type="SAM" id="Phobius"/>
    </source>
</evidence>
<dbReference type="Proteomes" id="UP000232223">
    <property type="component" value="Chromosome"/>
</dbReference>
<gene>
    <name evidence="3" type="ORF">MTABA_v1c02360</name>
</gene>
<sequence length="247" mass="29148">MKKQINKILIFNILNIIFTVLFSLIIVVAIMIVCISLGQTNVAILAILPIFSIISISIFYLISFKKRKIGVTNLLFFMCSLNIFSLLISYKIISELLTLDILKNQSDDKIFEEKNNLMASWEIKLEKEKINKKLAKLNSNLESKKMSNKTIQQKTEERKREIYKSYTKFVYYKILKKNINEKNTFKLITLTSDALINFEYVDLYLKQEKLIKELEIFNWTKVQIDEIIKQNDIDQIIATFKENRKDY</sequence>
<keyword evidence="2" id="KW-1133">Transmembrane helix</keyword>
<feature type="transmembrane region" description="Helical" evidence="2">
    <location>
        <begin position="44"/>
        <end position="62"/>
    </location>
</feature>
<reference evidence="3 4" key="1">
    <citation type="submission" date="2017-11" db="EMBL/GenBank/DDBJ databases">
        <title>Genome sequence of Mesoplasma tabanidae BARC 857 (ATCC 49584).</title>
        <authorList>
            <person name="Lo W.-S."/>
            <person name="Kuo C.-H."/>
        </authorList>
    </citation>
    <scope>NUCLEOTIDE SEQUENCE [LARGE SCALE GENOMIC DNA]</scope>
    <source>
        <strain evidence="3 4">BARC 857</strain>
    </source>
</reference>
<dbReference type="EMBL" id="CP024969">
    <property type="protein sequence ID" value="ATZ21439.1"/>
    <property type="molecule type" value="Genomic_DNA"/>
</dbReference>
<feature type="transmembrane region" description="Helical" evidence="2">
    <location>
        <begin position="12"/>
        <end position="38"/>
    </location>
</feature>
<feature type="coiled-coil region" evidence="1">
    <location>
        <begin position="127"/>
        <end position="154"/>
    </location>
</feature>
<keyword evidence="2" id="KW-0472">Membrane</keyword>
<accession>A0A2K8P3W9</accession>
<keyword evidence="1" id="KW-0175">Coiled coil</keyword>
<dbReference type="RefSeq" id="WP_100679387.1">
    <property type="nucleotide sequence ID" value="NZ_CP024969.1"/>
</dbReference>
<proteinExistence type="predicted"/>
<evidence type="ECO:0000313" key="4">
    <source>
        <dbReference type="Proteomes" id="UP000232223"/>
    </source>
</evidence>
<protein>
    <submittedName>
        <fullName evidence="3">Uncharacterized protein</fullName>
    </submittedName>
</protein>
<dbReference type="OrthoDB" id="392070at2"/>
<dbReference type="AlphaFoldDB" id="A0A2K8P3W9"/>
<evidence type="ECO:0000256" key="1">
    <source>
        <dbReference type="SAM" id="Coils"/>
    </source>
</evidence>
<organism evidence="3 4">
    <name type="scientific">Mesoplasma tabanidae</name>
    <dbReference type="NCBI Taxonomy" id="219745"/>
    <lineage>
        <taxon>Bacteria</taxon>
        <taxon>Bacillati</taxon>
        <taxon>Mycoplasmatota</taxon>
        <taxon>Mollicutes</taxon>
        <taxon>Entomoplasmatales</taxon>
        <taxon>Entomoplasmataceae</taxon>
        <taxon>Mesoplasma</taxon>
    </lineage>
</organism>
<evidence type="ECO:0000313" key="3">
    <source>
        <dbReference type="EMBL" id="ATZ21439.1"/>
    </source>
</evidence>
<keyword evidence="4" id="KW-1185">Reference proteome</keyword>
<keyword evidence="2" id="KW-0812">Transmembrane</keyword>
<feature type="transmembrane region" description="Helical" evidence="2">
    <location>
        <begin position="74"/>
        <end position="93"/>
    </location>
</feature>
<dbReference type="KEGG" id="mtab:MTABA_v1c02360"/>
<name>A0A2K8P3W9_9MOLU</name>